<dbReference type="EMBL" id="JADKPN010000012">
    <property type="protein sequence ID" value="MBF4765004.1"/>
    <property type="molecule type" value="Genomic_DNA"/>
</dbReference>
<gene>
    <name evidence="3" type="ORF">ISU07_17875</name>
</gene>
<dbReference type="AlphaFoldDB" id="A0A930VCK7"/>
<dbReference type="InterPro" id="IPR008613">
    <property type="entry name" value="Excalibur_Ca-bd_domain"/>
</dbReference>
<proteinExistence type="predicted"/>
<feature type="region of interest" description="Disordered" evidence="1">
    <location>
        <begin position="1"/>
        <end position="66"/>
    </location>
</feature>
<feature type="compositionally biased region" description="Basic and acidic residues" evidence="1">
    <location>
        <begin position="1"/>
        <end position="11"/>
    </location>
</feature>
<keyword evidence="4" id="KW-1185">Reference proteome</keyword>
<evidence type="ECO:0000259" key="2">
    <source>
        <dbReference type="SMART" id="SM00894"/>
    </source>
</evidence>
<evidence type="ECO:0000313" key="4">
    <source>
        <dbReference type="Proteomes" id="UP000640489"/>
    </source>
</evidence>
<dbReference type="Pfam" id="PF05901">
    <property type="entry name" value="Excalibur"/>
    <property type="match status" value="1"/>
</dbReference>
<evidence type="ECO:0000256" key="1">
    <source>
        <dbReference type="SAM" id="MobiDB-lite"/>
    </source>
</evidence>
<accession>A0A930VCK7</accession>
<comment type="caution">
    <text evidence="3">The sequence shown here is derived from an EMBL/GenBank/DDBJ whole genome shotgun (WGS) entry which is preliminary data.</text>
</comment>
<name>A0A930VCK7_9ACTN</name>
<feature type="compositionally biased region" description="Low complexity" evidence="1">
    <location>
        <begin position="97"/>
        <end position="108"/>
    </location>
</feature>
<dbReference type="PANTHER" id="PTHR24094">
    <property type="entry name" value="SECRETED PROTEIN"/>
    <property type="match status" value="1"/>
</dbReference>
<organism evidence="3 4">
    <name type="scientific">Nocardioides islandensis</name>
    <dbReference type="NCBI Taxonomy" id="433663"/>
    <lineage>
        <taxon>Bacteria</taxon>
        <taxon>Bacillati</taxon>
        <taxon>Actinomycetota</taxon>
        <taxon>Actinomycetes</taxon>
        <taxon>Propionibacteriales</taxon>
        <taxon>Nocardioidaceae</taxon>
        <taxon>Nocardioides</taxon>
    </lineage>
</organism>
<evidence type="ECO:0000313" key="3">
    <source>
        <dbReference type="EMBL" id="MBF4765004.1"/>
    </source>
</evidence>
<dbReference type="PANTHER" id="PTHR24094:SF15">
    <property type="entry name" value="AMP-DEPENDENT SYNTHETASE_LIGASE DOMAIN-CONTAINING PROTEIN-RELATED"/>
    <property type="match status" value="1"/>
</dbReference>
<sequence length="399" mass="42572">MWDKPSEDRPHGLVPHQLENVRPDDPGHPDDPQEWLALRPSSTDAADVEPWPGHTAPVDSGSKAGRGWVRRHPGVSVTLAASVVLIGGLVVAGSDATSTEQSSPSTSSAFPGGRSSGTASSQNHPSREPTGGSTAPAGAQEHDAGSPALSVLATLPIRGRAPMTSYSREQFGPAWTDDNRAPLGHNGCDTRNDVLRRDLVAKVIDRGTHGCVVRGGLLVDPYTAQVIPFVRGETTSADVEIDHVVALGNSWQTGAQRLSFAVRTDFANDPLNLLAVDGPTNMAKGAGDAATWLPPNKAFRCAYVLRQVAVKARYGLWVTRAEHDAMARILSTCPDQETPQEMRPNPRSRATTPRPLMVPRRWYANCTEAEAAGVAPLYRGQPGYRRDLDGDGDGVACEI</sequence>
<feature type="domain" description="Excalibur calcium-binding" evidence="2">
    <location>
        <begin position="362"/>
        <end position="398"/>
    </location>
</feature>
<reference evidence="3" key="1">
    <citation type="submission" date="2020-11" db="EMBL/GenBank/DDBJ databases">
        <title>Nocardioides sp. nov., isolated from Soil of Cynanchum wilfordii Hemsley rhizosphere.</title>
        <authorList>
            <person name="Lee J.-S."/>
            <person name="Suh M.K."/>
            <person name="Kim J.-S."/>
        </authorList>
    </citation>
    <scope>NUCLEOTIDE SEQUENCE</scope>
    <source>
        <strain evidence="3">KCTC 19275</strain>
    </source>
</reference>
<protein>
    <submittedName>
        <fullName evidence="3">Excalibur calcium-binding domain-containing protein</fullName>
    </submittedName>
</protein>
<feature type="region of interest" description="Disordered" evidence="1">
    <location>
        <begin position="95"/>
        <end position="145"/>
    </location>
</feature>
<dbReference type="Pfam" id="PF07510">
    <property type="entry name" value="GmrSD_C"/>
    <property type="match status" value="1"/>
</dbReference>
<dbReference type="Proteomes" id="UP000640489">
    <property type="component" value="Unassembled WGS sequence"/>
</dbReference>
<dbReference type="InterPro" id="IPR011089">
    <property type="entry name" value="GmrSD_C"/>
</dbReference>
<feature type="compositionally biased region" description="Basic and acidic residues" evidence="1">
    <location>
        <begin position="19"/>
        <end position="31"/>
    </location>
</feature>
<dbReference type="SMART" id="SM00894">
    <property type="entry name" value="Excalibur"/>
    <property type="match status" value="1"/>
</dbReference>